<feature type="binding site" evidence="9">
    <location>
        <position position="493"/>
    </location>
    <ligand>
        <name>ATP</name>
        <dbReference type="ChEBI" id="CHEBI:30616"/>
    </ligand>
</feature>
<dbReference type="EC" id="5.6.1.7" evidence="9"/>
<keyword evidence="6 9" id="KW-0143">Chaperone</keyword>
<evidence type="ECO:0000313" key="12">
    <source>
        <dbReference type="EMBL" id="MFC0568459.1"/>
    </source>
</evidence>
<reference evidence="12 13" key="1">
    <citation type="submission" date="2024-09" db="EMBL/GenBank/DDBJ databases">
        <authorList>
            <person name="Sun Q."/>
            <person name="Mori K."/>
        </authorList>
    </citation>
    <scope>NUCLEOTIDE SEQUENCE [LARGE SCALE GENOMIC DNA]</scope>
    <source>
        <strain evidence="12 13">TBRC 2205</strain>
    </source>
</reference>
<dbReference type="Gene3D" id="1.10.560.10">
    <property type="entry name" value="GroEL-like equatorial domain"/>
    <property type="match status" value="1"/>
</dbReference>
<evidence type="ECO:0000256" key="5">
    <source>
        <dbReference type="ARBA" id="ARBA00022840"/>
    </source>
</evidence>
<sequence length="540" mass="56965">MAKMIAFDEEARRGLERGMNQLADAVKVTLGPKGRNVVLEKKWGAPTITNDGVSIAKEIELEDPYEKIGAELVKEVAKKTDDVAGDGTTTATVLAQALVREGLRNVAAGANPMALKRGIEAAVANVSEELSKLAKDIETKEQIASTASISAGDTSVGEIIAEAMDKVGKEGVITVEESNTFGLELELTEGMRFDKGYISPYFWTDPERMEAVLDDPYILIVNSKISSVKDLLPILEKVMQSGKPLAIIAEDVEGEALATLVVNKVRGTFKSVAVKAPGFGDRRKAMLTDIAILTGGQVISEEVGLKLDAVGIDMLGRARKVVVTKDETTIVEGAGDADQINGRVNQIRAEIEKSDSDYDREKLQERLAKLAGGVAVIKVGAATEVELKERKHRIEDAVRNAKAAVEEGIVPGGGVALVQAGKSAFDKLDLTGDEATGAQIVKIALDAPLRQIAVNAGLEGGVVVERVRNLDPGHGLNAATGEYVDLLSSGIIDPAKVTRSALQNASSIAALFLTTEAVVADKPEKTPAAPAAPGGGDMDF</sequence>
<evidence type="ECO:0000256" key="3">
    <source>
        <dbReference type="ARBA" id="ARBA00006607"/>
    </source>
</evidence>
<dbReference type="InterPro" id="IPR027413">
    <property type="entry name" value="GROEL-like_equatorial_sf"/>
</dbReference>
<dbReference type="CDD" id="cd03344">
    <property type="entry name" value="GroEL"/>
    <property type="match status" value="1"/>
</dbReference>
<dbReference type="NCBIfam" id="NF000592">
    <property type="entry name" value="PRK00013.1"/>
    <property type="match status" value="1"/>
</dbReference>
<dbReference type="Pfam" id="PF00118">
    <property type="entry name" value="Cpn60_TCP1"/>
    <property type="match status" value="1"/>
</dbReference>
<comment type="function">
    <text evidence="9 11">Together with its co-chaperonin GroES, plays an essential role in assisting protein folding. The GroEL-GroES system forms a nano-cage that allows encapsulation of the non-native substrate proteins and provides a physical environment optimized to promote and accelerate protein folding.</text>
</comment>
<dbReference type="InterPro" id="IPR001844">
    <property type="entry name" value="Cpn60/GroEL"/>
</dbReference>
<feature type="binding site" evidence="9">
    <location>
        <begin position="86"/>
        <end position="90"/>
    </location>
    <ligand>
        <name>ATP</name>
        <dbReference type="ChEBI" id="CHEBI:30616"/>
    </ligand>
</feature>
<dbReference type="Gene3D" id="3.50.7.10">
    <property type="entry name" value="GroEL"/>
    <property type="match status" value="1"/>
</dbReference>
<keyword evidence="13" id="KW-1185">Reference proteome</keyword>
<comment type="subunit">
    <text evidence="9 11">Forms a cylinder of 14 subunits composed of two heptameric rings stacked back-to-back. Interacts with the co-chaperonin GroES.</text>
</comment>
<feature type="binding site" evidence="9">
    <location>
        <begin position="477"/>
        <end position="479"/>
    </location>
    <ligand>
        <name>ATP</name>
        <dbReference type="ChEBI" id="CHEBI:30616"/>
    </ligand>
</feature>
<dbReference type="SUPFAM" id="SSF52029">
    <property type="entry name" value="GroEL apical domain-like"/>
    <property type="match status" value="1"/>
</dbReference>
<evidence type="ECO:0000313" key="13">
    <source>
        <dbReference type="Proteomes" id="UP001589894"/>
    </source>
</evidence>
<dbReference type="NCBIfam" id="NF009489">
    <property type="entry name" value="PRK12851.1"/>
    <property type="match status" value="1"/>
</dbReference>
<evidence type="ECO:0000256" key="1">
    <source>
        <dbReference type="ARBA" id="ARBA00004191"/>
    </source>
</evidence>
<evidence type="ECO:0000256" key="10">
    <source>
        <dbReference type="RuleBase" id="RU000418"/>
    </source>
</evidence>
<keyword evidence="9" id="KW-0963">Cytoplasm</keyword>
<dbReference type="SUPFAM" id="SSF54849">
    <property type="entry name" value="GroEL-intermediate domain like"/>
    <property type="match status" value="1"/>
</dbReference>
<dbReference type="PROSITE" id="PS00296">
    <property type="entry name" value="CHAPERONINS_CPN60"/>
    <property type="match status" value="1"/>
</dbReference>
<evidence type="ECO:0000256" key="2">
    <source>
        <dbReference type="ARBA" id="ARBA00004241"/>
    </source>
</evidence>
<dbReference type="NCBIfam" id="NF009488">
    <property type="entry name" value="PRK12850.1"/>
    <property type="match status" value="1"/>
</dbReference>
<dbReference type="PANTHER" id="PTHR45633">
    <property type="entry name" value="60 KDA HEAT SHOCK PROTEIN, MITOCHONDRIAL"/>
    <property type="match status" value="1"/>
</dbReference>
<evidence type="ECO:0000256" key="9">
    <source>
        <dbReference type="HAMAP-Rule" id="MF_00600"/>
    </source>
</evidence>
<dbReference type="PRINTS" id="PR00298">
    <property type="entry name" value="CHAPERONIN60"/>
</dbReference>
<keyword evidence="4 9" id="KW-0547">Nucleotide-binding</keyword>
<keyword evidence="5 9" id="KW-0067">ATP-binding</keyword>
<protein>
    <recommendedName>
        <fullName evidence="9">Chaperonin GroEL</fullName>
        <ecNumber evidence="9">5.6.1.7</ecNumber>
    </recommendedName>
    <alternativeName>
        <fullName evidence="9">60 kDa chaperonin</fullName>
    </alternativeName>
    <alternativeName>
        <fullName evidence="9">Chaperonin-60</fullName>
        <shortName evidence="9">Cpn60</shortName>
    </alternativeName>
</protein>
<dbReference type="EMBL" id="JBHLUE010000034">
    <property type="protein sequence ID" value="MFC0568459.1"/>
    <property type="molecule type" value="Genomic_DNA"/>
</dbReference>
<evidence type="ECO:0000256" key="7">
    <source>
        <dbReference type="ARBA" id="ARBA00023235"/>
    </source>
</evidence>
<dbReference type="InterPro" id="IPR027409">
    <property type="entry name" value="GroEL-like_apical_dom_sf"/>
</dbReference>
<dbReference type="NCBIfam" id="TIGR02348">
    <property type="entry name" value="GroEL"/>
    <property type="match status" value="1"/>
</dbReference>
<proteinExistence type="inferred from homology"/>
<comment type="caution">
    <text evidence="12">The sequence shown here is derived from an EMBL/GenBank/DDBJ whole genome shotgun (WGS) entry which is preliminary data.</text>
</comment>
<evidence type="ECO:0000256" key="11">
    <source>
        <dbReference type="RuleBase" id="RU000419"/>
    </source>
</evidence>
<dbReference type="HAMAP" id="MF_00600">
    <property type="entry name" value="CH60"/>
    <property type="match status" value="1"/>
</dbReference>
<dbReference type="InterPro" id="IPR027410">
    <property type="entry name" value="TCP-1-like_intermed_sf"/>
</dbReference>
<feature type="binding site" evidence="9">
    <location>
        <position position="413"/>
    </location>
    <ligand>
        <name>ATP</name>
        <dbReference type="ChEBI" id="CHEBI:30616"/>
    </ligand>
</feature>
<comment type="similarity">
    <text evidence="3 9 10">Belongs to the chaperonin (HSP60) family.</text>
</comment>
<dbReference type="InterPro" id="IPR018370">
    <property type="entry name" value="Chaperonin_Cpn60_CS"/>
</dbReference>
<organism evidence="12 13">
    <name type="scientific">Plantactinospora siamensis</name>
    <dbReference type="NCBI Taxonomy" id="555372"/>
    <lineage>
        <taxon>Bacteria</taxon>
        <taxon>Bacillati</taxon>
        <taxon>Actinomycetota</taxon>
        <taxon>Actinomycetes</taxon>
        <taxon>Micromonosporales</taxon>
        <taxon>Micromonosporaceae</taxon>
        <taxon>Plantactinospora</taxon>
    </lineage>
</organism>
<dbReference type="Proteomes" id="UP001589894">
    <property type="component" value="Unassembled WGS sequence"/>
</dbReference>
<dbReference type="RefSeq" id="WP_377343962.1">
    <property type="nucleotide sequence ID" value="NZ_JBHLUE010000034.1"/>
</dbReference>
<dbReference type="SUPFAM" id="SSF48592">
    <property type="entry name" value="GroEL equatorial domain-like"/>
    <property type="match status" value="1"/>
</dbReference>
<evidence type="ECO:0000256" key="6">
    <source>
        <dbReference type="ARBA" id="ARBA00023186"/>
    </source>
</evidence>
<dbReference type="Gene3D" id="3.30.260.10">
    <property type="entry name" value="TCP-1-like chaperonin intermediate domain"/>
    <property type="match status" value="1"/>
</dbReference>
<dbReference type="InterPro" id="IPR002423">
    <property type="entry name" value="Cpn60/GroEL/TCP-1"/>
</dbReference>
<name>A0ABV6P6X4_9ACTN</name>
<comment type="subcellular location">
    <subcellularLocation>
        <location evidence="2">Cell surface</location>
    </subcellularLocation>
    <subcellularLocation>
        <location evidence="9">Cytoplasm</location>
    </subcellularLocation>
    <subcellularLocation>
        <location evidence="8">Secreted</location>
        <location evidence="8">Capsule</location>
    </subcellularLocation>
    <subcellularLocation>
        <location evidence="1">Secreted</location>
        <location evidence="1">Cell wall</location>
    </subcellularLocation>
</comment>
<evidence type="ECO:0000256" key="8">
    <source>
        <dbReference type="ARBA" id="ARBA00025702"/>
    </source>
</evidence>
<dbReference type="NCBIfam" id="NF009487">
    <property type="entry name" value="PRK12849.1"/>
    <property type="match status" value="1"/>
</dbReference>
<evidence type="ECO:0000256" key="4">
    <source>
        <dbReference type="ARBA" id="ARBA00022741"/>
    </source>
</evidence>
<comment type="caution">
    <text evidence="9">Lacks conserved residue(s) required for the propagation of feature annotation.</text>
</comment>
<gene>
    <name evidence="9 12" type="primary">groL</name>
    <name evidence="9" type="synonym">groEL</name>
    <name evidence="12" type="ORF">ACFFHU_30520</name>
</gene>
<keyword evidence="7 9" id="KW-0413">Isomerase</keyword>
<accession>A0ABV6P6X4</accession>
<feature type="binding site" evidence="9">
    <location>
        <begin position="29"/>
        <end position="32"/>
    </location>
    <ligand>
        <name>ATP</name>
        <dbReference type="ChEBI" id="CHEBI:30616"/>
    </ligand>
</feature>